<dbReference type="SMART" id="SM00595">
    <property type="entry name" value="MADF"/>
    <property type="match status" value="1"/>
</dbReference>
<keyword evidence="8" id="KW-0539">Nucleus</keyword>
<evidence type="ECO:0000259" key="12">
    <source>
        <dbReference type="PROSITE" id="PS50939"/>
    </source>
</evidence>
<dbReference type="EMBL" id="JARPUR010000002">
    <property type="protein sequence ID" value="KAK4881016.1"/>
    <property type="molecule type" value="Genomic_DNA"/>
</dbReference>
<dbReference type="GO" id="GO:0008270">
    <property type="term" value="F:zinc ion binding"/>
    <property type="evidence" value="ECO:0007669"/>
    <property type="project" value="UniProtKB-KW"/>
</dbReference>
<dbReference type="InterPro" id="IPR004210">
    <property type="entry name" value="BESS_motif"/>
</dbReference>
<evidence type="ECO:0000256" key="8">
    <source>
        <dbReference type="PROSITE-ProRule" id="PRU00371"/>
    </source>
</evidence>
<evidence type="ECO:0000256" key="5">
    <source>
        <dbReference type="ARBA" id="ARBA00022989"/>
    </source>
</evidence>
<keyword evidence="7" id="KW-0479">Metal-binding</keyword>
<dbReference type="Pfam" id="PF25412">
    <property type="entry name" value="zf-C2H2_ZNF592"/>
    <property type="match status" value="1"/>
</dbReference>
<keyword evidence="4" id="KW-0249">Electron transport</keyword>
<comment type="caution">
    <text evidence="15">The sequence shown here is derived from an EMBL/GenBank/DDBJ whole genome shotgun (WGS) entry which is preliminary data.</text>
</comment>
<dbReference type="CDD" id="cd08761">
    <property type="entry name" value="Cyt_b561_CYB561D2_like"/>
    <property type="match status" value="1"/>
</dbReference>
<feature type="domain" description="C2H2-type" evidence="11">
    <location>
        <begin position="1073"/>
        <end position="1096"/>
    </location>
</feature>
<dbReference type="PROSITE" id="PS50157">
    <property type="entry name" value="ZINC_FINGER_C2H2_2"/>
    <property type="match status" value="4"/>
</dbReference>
<accession>A0AAN7PI78</accession>
<name>A0AAN7PI78_9COLE</name>
<dbReference type="PROSITE" id="PS50939">
    <property type="entry name" value="CYTOCHROME_B561"/>
    <property type="match status" value="1"/>
</dbReference>
<dbReference type="Proteomes" id="UP001353858">
    <property type="component" value="Unassembled WGS sequence"/>
</dbReference>
<evidence type="ECO:0000259" key="13">
    <source>
        <dbReference type="PROSITE" id="PS51029"/>
    </source>
</evidence>
<dbReference type="InterPro" id="IPR057356">
    <property type="entry name" value="Znf-C2H2_ZNF592"/>
</dbReference>
<feature type="domain" description="C2H2-type" evidence="11">
    <location>
        <begin position="696"/>
        <end position="723"/>
    </location>
</feature>
<dbReference type="SMART" id="SM00355">
    <property type="entry name" value="ZnF_C2H2"/>
    <property type="match status" value="11"/>
</dbReference>
<dbReference type="AlphaFoldDB" id="A0AAN7PI78"/>
<dbReference type="InterPro" id="IPR006578">
    <property type="entry name" value="MADF-dom"/>
</dbReference>
<feature type="domain" description="C2H2-type" evidence="11">
    <location>
        <begin position="724"/>
        <end position="754"/>
    </location>
</feature>
<dbReference type="InterPro" id="IPR013087">
    <property type="entry name" value="Znf_C2H2_type"/>
</dbReference>
<evidence type="ECO:0000256" key="4">
    <source>
        <dbReference type="ARBA" id="ARBA00022982"/>
    </source>
</evidence>
<evidence type="ECO:0000256" key="9">
    <source>
        <dbReference type="SAM" id="MobiDB-lite"/>
    </source>
</evidence>
<dbReference type="SUPFAM" id="SSF57667">
    <property type="entry name" value="beta-beta-alpha zinc fingers"/>
    <property type="match status" value="1"/>
</dbReference>
<dbReference type="SMART" id="SM00665">
    <property type="entry name" value="B561"/>
    <property type="match status" value="1"/>
</dbReference>
<proteinExistence type="predicted"/>
<dbReference type="GO" id="GO:0003677">
    <property type="term" value="F:DNA binding"/>
    <property type="evidence" value="ECO:0007669"/>
    <property type="project" value="InterPro"/>
</dbReference>
<dbReference type="Pfam" id="PF10545">
    <property type="entry name" value="MADF_DNA_bdg"/>
    <property type="match status" value="1"/>
</dbReference>
<feature type="transmembrane region" description="Helical" evidence="10">
    <location>
        <begin position="321"/>
        <end position="344"/>
    </location>
</feature>
<dbReference type="InterPro" id="IPR036236">
    <property type="entry name" value="Znf_C2H2_sf"/>
</dbReference>
<dbReference type="InterPro" id="IPR006593">
    <property type="entry name" value="Cyt_b561/ferric_Rdtase_TM"/>
</dbReference>
<protein>
    <submittedName>
        <fullName evidence="15">Uncharacterized protein</fullName>
    </submittedName>
</protein>
<feature type="domain" description="BESS" evidence="14">
    <location>
        <begin position="190"/>
        <end position="229"/>
    </location>
</feature>
<keyword evidence="3 10" id="KW-0812">Transmembrane</keyword>
<evidence type="ECO:0000256" key="1">
    <source>
        <dbReference type="ARBA" id="ARBA00004370"/>
    </source>
</evidence>
<evidence type="ECO:0000256" key="3">
    <source>
        <dbReference type="ARBA" id="ARBA00022692"/>
    </source>
</evidence>
<feature type="transmembrane region" description="Helical" evidence="10">
    <location>
        <begin position="246"/>
        <end position="269"/>
    </location>
</feature>
<feature type="transmembrane region" description="Helical" evidence="10">
    <location>
        <begin position="289"/>
        <end position="309"/>
    </location>
</feature>
<dbReference type="PROSITE" id="PS00028">
    <property type="entry name" value="ZINC_FINGER_C2H2_1"/>
    <property type="match status" value="4"/>
</dbReference>
<dbReference type="Gene3D" id="1.20.120.1770">
    <property type="match status" value="1"/>
</dbReference>
<organism evidence="15 16">
    <name type="scientific">Aquatica leii</name>
    <dbReference type="NCBI Taxonomy" id="1421715"/>
    <lineage>
        <taxon>Eukaryota</taxon>
        <taxon>Metazoa</taxon>
        <taxon>Ecdysozoa</taxon>
        <taxon>Arthropoda</taxon>
        <taxon>Hexapoda</taxon>
        <taxon>Insecta</taxon>
        <taxon>Pterygota</taxon>
        <taxon>Neoptera</taxon>
        <taxon>Endopterygota</taxon>
        <taxon>Coleoptera</taxon>
        <taxon>Polyphaga</taxon>
        <taxon>Elateriformia</taxon>
        <taxon>Elateroidea</taxon>
        <taxon>Lampyridae</taxon>
        <taxon>Luciolinae</taxon>
        <taxon>Aquatica</taxon>
    </lineage>
</organism>
<feature type="transmembrane region" description="Helical" evidence="10">
    <location>
        <begin position="364"/>
        <end position="383"/>
    </location>
</feature>
<dbReference type="Gene3D" id="3.30.160.60">
    <property type="entry name" value="Classic Zinc Finger"/>
    <property type="match status" value="2"/>
</dbReference>
<evidence type="ECO:0000313" key="15">
    <source>
        <dbReference type="EMBL" id="KAK4881016.1"/>
    </source>
</evidence>
<dbReference type="PANTHER" id="PTHR47222:SF5">
    <property type="entry name" value="LOW QUALITY PROTEIN: ZINC FINGER PROTEIN 532-LIKE"/>
    <property type="match status" value="1"/>
</dbReference>
<keyword evidence="2" id="KW-0813">Transport</keyword>
<sequence length="1168" mass="133753">MAANCEVDTELLIGAVQKERCIWDSSDERYKNRDQKSAAYERIAAMLITDFNNLPEGKKRDAVNLVQRRWKTARDAYVRDKAKLRNTKSGSAAKKFKTYVYFENLKFLDGILDLNMTETNYDNNDDTLTGTAGEDSEDHSESEDAVSALPTAEIVSKVNERNFQSKKRRHNDDIDQKLISLLHDAKNEKDDDDRAFVTSLLPNVKSFDEGQKLQFRAEVSRIMLEINKFLHIDLGNPANTSSELVFFTWHPVLLSIGWVLLMGEGILIFNPHNILVVNLSYSTKVQLHWIIQGLGTTACVIGFVIIYVHKNLHDKPHFHSWHGIFGLIFVLMLTTVILTGLLALYSFSLRNYISSLNTKFAHRVFGVVSYMIGGVTVLLNKYYGLLHKINPRLIMADSVQTNASTPTRNPNLAKWDILFDKKIVEWISFKPQLGLYVYPCYACRHMFASKNSFLDHVNRRALVLRYKCAVCAKELMFYNPCSFLLHTRQHFTLLGGQIDLENLRISILPFGLGGFLPDPNVPLLYDVDEDEAGEISVLNSRFYSPMQETMGRPIISLIPNEVLFLFMVEPNGSLSSLVLKQISSTIPKCKFVAMDNNRLNPIPSGLDIYGRELSDSTNNNNNNNNESVIEIKQEPEEADENRTQYACPIITKIETVREKDHDQASFPSCPECELIIHDKSMAEHFLDTNKPFREHLKCNVCKYIAPTNCSFAAHERIHKNEPPFVCPECGKDFANGDLLKSHLEEICFHLTKQVRLKCPGKKCGKVFAQILTFTTHFAMHMRRLNKCAHCQEVFQTDAEYFQHRMKHNVKSLPSPIFDCAVCKETFSEKASSDHIYDHATDKKQSVYVYICRHCRSYFRSTTTYATHLLRCSKLAARVQLQNIVKGNPPLEKTKKNQVLYILDTCHACKTQIKAQVPKIDNMPENCPNCYRPLKNKNENVLFTTNNDTGVKCVLCQDTLDPLELDNHFNSDNCKYFKPLIPLQHVEVKSPGSETSPRLDSNCKKKRRKPWTISHSSKQKRLSVSFEPEPINLEAIEPTPFDGTYHCKSCSFSSSARNEFHQHIVQHRNISTAYQCMECGECFVVKPSLEKHLVYYHQISDIDSYFDENECFDKQAVKELEDVMHLAPGESKDVAQNQCRVCLLYFDDENELSKHFRTHGMAFILKKSK</sequence>
<feature type="domain" description="C2H2-type" evidence="11">
    <location>
        <begin position="756"/>
        <end position="780"/>
    </location>
</feature>
<dbReference type="GO" id="GO:0016020">
    <property type="term" value="C:membrane"/>
    <property type="evidence" value="ECO:0007669"/>
    <property type="project" value="UniProtKB-SubCell"/>
</dbReference>
<feature type="domain" description="Cytochrome b561" evidence="12">
    <location>
        <begin position="213"/>
        <end position="428"/>
    </location>
</feature>
<keyword evidence="5 10" id="KW-1133">Transmembrane helix</keyword>
<reference evidence="16" key="1">
    <citation type="submission" date="2023-01" db="EMBL/GenBank/DDBJ databases">
        <title>Key to firefly adult light organ development and bioluminescence: homeobox transcription factors regulate luciferase expression and transportation to peroxisome.</title>
        <authorList>
            <person name="Fu X."/>
        </authorList>
    </citation>
    <scope>NUCLEOTIDE SEQUENCE [LARGE SCALE GENOMIC DNA]</scope>
</reference>
<feature type="domain" description="MADF" evidence="13">
    <location>
        <begin position="11"/>
        <end position="113"/>
    </location>
</feature>
<dbReference type="Pfam" id="PF03188">
    <property type="entry name" value="Cytochrom_B561"/>
    <property type="match status" value="1"/>
</dbReference>
<evidence type="ECO:0000259" key="14">
    <source>
        <dbReference type="PROSITE" id="PS51031"/>
    </source>
</evidence>
<evidence type="ECO:0000256" key="6">
    <source>
        <dbReference type="ARBA" id="ARBA00023136"/>
    </source>
</evidence>
<evidence type="ECO:0000256" key="10">
    <source>
        <dbReference type="SAM" id="Phobius"/>
    </source>
</evidence>
<dbReference type="InterPro" id="IPR045914">
    <property type="entry name" value="Zn532-like"/>
</dbReference>
<keyword evidence="7" id="KW-0862">Zinc</keyword>
<dbReference type="PROSITE" id="PS51031">
    <property type="entry name" value="BESS"/>
    <property type="match status" value="1"/>
</dbReference>
<dbReference type="PANTHER" id="PTHR47222">
    <property type="entry name" value="ZINC FINGER PROTEIN 532-RELATED"/>
    <property type="match status" value="1"/>
</dbReference>
<evidence type="ECO:0000313" key="16">
    <source>
        <dbReference type="Proteomes" id="UP001353858"/>
    </source>
</evidence>
<evidence type="ECO:0000256" key="2">
    <source>
        <dbReference type="ARBA" id="ARBA00022448"/>
    </source>
</evidence>
<dbReference type="GO" id="GO:0005634">
    <property type="term" value="C:nucleus"/>
    <property type="evidence" value="ECO:0007669"/>
    <property type="project" value="UniProtKB-SubCell"/>
</dbReference>
<gene>
    <name evidence="15" type="ORF">RN001_004335</name>
</gene>
<comment type="subcellular location">
    <subcellularLocation>
        <location evidence="1">Membrane</location>
    </subcellularLocation>
    <subcellularLocation>
        <location evidence="8">Nucleus</location>
    </subcellularLocation>
</comment>
<keyword evidence="16" id="KW-1185">Reference proteome</keyword>
<dbReference type="PROSITE" id="PS51029">
    <property type="entry name" value="MADF"/>
    <property type="match status" value="1"/>
</dbReference>
<evidence type="ECO:0000256" key="7">
    <source>
        <dbReference type="PROSITE-ProRule" id="PRU00042"/>
    </source>
</evidence>
<keyword evidence="6 10" id="KW-0472">Membrane</keyword>
<feature type="region of interest" description="Disordered" evidence="9">
    <location>
        <begin position="125"/>
        <end position="146"/>
    </location>
</feature>
<feature type="compositionally biased region" description="Acidic residues" evidence="9">
    <location>
        <begin position="134"/>
        <end position="144"/>
    </location>
</feature>
<evidence type="ECO:0000259" key="11">
    <source>
        <dbReference type="PROSITE" id="PS50157"/>
    </source>
</evidence>
<keyword evidence="7" id="KW-0863">Zinc-finger</keyword>